<name>A0A6I9VU68_9HYME</name>
<keyword evidence="9" id="KW-0807">Transducer</keyword>
<keyword evidence="6 10" id="KW-1133">Transmembrane helix</keyword>
<dbReference type="GO" id="GO:0004984">
    <property type="term" value="F:olfactory receptor activity"/>
    <property type="evidence" value="ECO:0007669"/>
    <property type="project" value="InterPro"/>
</dbReference>
<evidence type="ECO:0000256" key="1">
    <source>
        <dbReference type="ARBA" id="ARBA00004651"/>
    </source>
</evidence>
<evidence type="ECO:0000313" key="12">
    <source>
        <dbReference type="RefSeq" id="XP_011630280.2"/>
    </source>
</evidence>
<accession>A0A6I9VU68</accession>
<keyword evidence="11" id="KW-1185">Reference proteome</keyword>
<evidence type="ECO:0000256" key="9">
    <source>
        <dbReference type="ARBA" id="ARBA00023224"/>
    </source>
</evidence>
<dbReference type="PANTHER" id="PTHR21137">
    <property type="entry name" value="ODORANT RECEPTOR"/>
    <property type="match status" value="1"/>
</dbReference>
<evidence type="ECO:0000256" key="8">
    <source>
        <dbReference type="ARBA" id="ARBA00023170"/>
    </source>
</evidence>
<reference evidence="12" key="1">
    <citation type="submission" date="2025-08" db="UniProtKB">
        <authorList>
            <consortium name="RefSeq"/>
        </authorList>
    </citation>
    <scope>IDENTIFICATION</scope>
</reference>
<dbReference type="OrthoDB" id="6614360at2759"/>
<dbReference type="KEGG" id="pbar:105422557"/>
<keyword evidence="8" id="KW-0675">Receptor</keyword>
<feature type="transmembrane region" description="Helical" evidence="10">
    <location>
        <begin position="71"/>
        <end position="93"/>
    </location>
</feature>
<evidence type="ECO:0000313" key="11">
    <source>
        <dbReference type="Proteomes" id="UP000504615"/>
    </source>
</evidence>
<dbReference type="PANTHER" id="PTHR21137:SF35">
    <property type="entry name" value="ODORANT RECEPTOR 19A-RELATED"/>
    <property type="match status" value="1"/>
</dbReference>
<evidence type="ECO:0000256" key="6">
    <source>
        <dbReference type="ARBA" id="ARBA00022989"/>
    </source>
</evidence>
<evidence type="ECO:0000256" key="3">
    <source>
        <dbReference type="ARBA" id="ARBA00022606"/>
    </source>
</evidence>
<keyword evidence="3" id="KW-0716">Sensory transduction</keyword>
<protein>
    <submittedName>
        <fullName evidence="12">Uncharacterized protein LOC105422557</fullName>
    </submittedName>
</protein>
<dbReference type="GeneID" id="105422557"/>
<comment type="subcellular location">
    <subcellularLocation>
        <location evidence="1">Cell membrane</location>
        <topology evidence="1">Multi-pass membrane protein</topology>
    </subcellularLocation>
</comment>
<evidence type="ECO:0000256" key="7">
    <source>
        <dbReference type="ARBA" id="ARBA00023136"/>
    </source>
</evidence>
<feature type="transmembrane region" description="Helical" evidence="10">
    <location>
        <begin position="12"/>
        <end position="34"/>
    </location>
</feature>
<evidence type="ECO:0000256" key="2">
    <source>
        <dbReference type="ARBA" id="ARBA00022475"/>
    </source>
</evidence>
<keyword evidence="2" id="KW-1003">Cell membrane</keyword>
<dbReference type="InterPro" id="IPR004117">
    <property type="entry name" value="7tm6_olfct_rcpt"/>
</dbReference>
<keyword evidence="7 10" id="KW-0472">Membrane</keyword>
<proteinExistence type="predicted"/>
<dbReference type="AlphaFoldDB" id="A0A6I9VU68"/>
<dbReference type="GO" id="GO:0005549">
    <property type="term" value="F:odorant binding"/>
    <property type="evidence" value="ECO:0007669"/>
    <property type="project" value="InterPro"/>
</dbReference>
<evidence type="ECO:0000256" key="4">
    <source>
        <dbReference type="ARBA" id="ARBA00022692"/>
    </source>
</evidence>
<dbReference type="Pfam" id="PF02949">
    <property type="entry name" value="7tm_6"/>
    <property type="match status" value="1"/>
</dbReference>
<evidence type="ECO:0000256" key="5">
    <source>
        <dbReference type="ARBA" id="ARBA00022725"/>
    </source>
</evidence>
<keyword evidence="4 10" id="KW-0812">Transmembrane</keyword>
<gene>
    <name evidence="12" type="primary">LOC105422557</name>
</gene>
<organism evidence="11 12">
    <name type="scientific">Pogonomyrmex barbatus</name>
    <name type="common">red harvester ant</name>
    <dbReference type="NCBI Taxonomy" id="144034"/>
    <lineage>
        <taxon>Eukaryota</taxon>
        <taxon>Metazoa</taxon>
        <taxon>Ecdysozoa</taxon>
        <taxon>Arthropoda</taxon>
        <taxon>Hexapoda</taxon>
        <taxon>Insecta</taxon>
        <taxon>Pterygota</taxon>
        <taxon>Neoptera</taxon>
        <taxon>Endopterygota</taxon>
        <taxon>Hymenoptera</taxon>
        <taxon>Apocrita</taxon>
        <taxon>Aculeata</taxon>
        <taxon>Formicoidea</taxon>
        <taxon>Formicidae</taxon>
        <taxon>Myrmicinae</taxon>
        <taxon>Pogonomyrmex</taxon>
    </lineage>
</organism>
<dbReference type="RefSeq" id="XP_011630280.2">
    <property type="nucleotide sequence ID" value="XM_011631978.2"/>
</dbReference>
<sequence>MYVLAATNMNDIMESVPSVILSIIFSWKVVIIMFDIKKVKYCLQSIEKDWQLLNTNTERTILQRHAEYGQFLATAYAIFVHVMQICYILKPIIPRLLDNDITNSTKPIPKLVYPVEYGVDIDQYFYPISIHCYLALFAHSFGTIAVDILYCILIQHACGMFTIIEHILEEVGKDNNANFQFKLNKTTDIDYKKALNCLRKHLQVIKFVESIESVFTKVFLISVNLNVICGSISGIQVILNLDNPGTILTPLALYTGQLGHLFIQFWQAQFILDYSTIPWESM</sequence>
<evidence type="ECO:0000256" key="10">
    <source>
        <dbReference type="SAM" id="Phobius"/>
    </source>
</evidence>
<dbReference type="Proteomes" id="UP000504615">
    <property type="component" value="Unplaced"/>
</dbReference>
<dbReference type="GO" id="GO:0005886">
    <property type="term" value="C:plasma membrane"/>
    <property type="evidence" value="ECO:0007669"/>
    <property type="project" value="UniProtKB-SubCell"/>
</dbReference>
<dbReference type="GO" id="GO:0007165">
    <property type="term" value="P:signal transduction"/>
    <property type="evidence" value="ECO:0007669"/>
    <property type="project" value="UniProtKB-KW"/>
</dbReference>
<feature type="transmembrane region" description="Helical" evidence="10">
    <location>
        <begin position="124"/>
        <end position="153"/>
    </location>
</feature>
<keyword evidence="5" id="KW-0552">Olfaction</keyword>